<dbReference type="AlphaFoldDB" id="A0A4S8LBG5"/>
<feature type="compositionally biased region" description="Low complexity" evidence="1">
    <location>
        <begin position="335"/>
        <end position="344"/>
    </location>
</feature>
<dbReference type="OrthoDB" id="19928at2759"/>
<name>A0A4S8LBG5_DENBC</name>
<organism evidence="2 3">
    <name type="scientific">Dendrothele bispora (strain CBS 962.96)</name>
    <dbReference type="NCBI Taxonomy" id="1314807"/>
    <lineage>
        <taxon>Eukaryota</taxon>
        <taxon>Fungi</taxon>
        <taxon>Dikarya</taxon>
        <taxon>Basidiomycota</taxon>
        <taxon>Agaricomycotina</taxon>
        <taxon>Agaricomycetes</taxon>
        <taxon>Agaricomycetidae</taxon>
        <taxon>Agaricales</taxon>
        <taxon>Agaricales incertae sedis</taxon>
        <taxon>Dendrothele</taxon>
    </lineage>
</organism>
<dbReference type="Proteomes" id="UP000297245">
    <property type="component" value="Unassembled WGS sequence"/>
</dbReference>
<accession>A0A4S8LBG5</accession>
<protein>
    <submittedName>
        <fullName evidence="2">Uncharacterized protein</fullName>
    </submittedName>
</protein>
<feature type="region of interest" description="Disordered" evidence="1">
    <location>
        <begin position="335"/>
        <end position="382"/>
    </location>
</feature>
<sequence>MSFTTSTTLTQLINFLTRPLILTHPAITMAHLQLVLQANLSSFLPFTPVADASLADNKDQKLDLSPFTLHLSPRTLPIPPIYAGCLSSGISWEEWIRVLTAGLGNDVYVFVMEGCIRVGVPKMDIKKGEQGLDMIQLRREQEEKKSEPSPIALKLRATLSYVHARKAAARTSVPSTTTSIRTHSLSPDSTVDSPSSSTFSDADYDSDNEPTVSSSYSAISKFSSRSSGSMKSVSTICLDVTNDNKNKNNDRVFYRRPGASTTRTPAAAAVPVVSCQRAPRLTTSKTTAPRNKAESHKPQSTPTTPKTLAPKSRYMYKGGETGVVPGGVMLGSPSTAMSTTTTTALRARGPKGTKEGSWRASSKGTKKDASAAAVSENWRRRV</sequence>
<evidence type="ECO:0000256" key="1">
    <source>
        <dbReference type="SAM" id="MobiDB-lite"/>
    </source>
</evidence>
<reference evidence="2 3" key="1">
    <citation type="journal article" date="2019" name="Nat. Ecol. Evol.">
        <title>Megaphylogeny resolves global patterns of mushroom evolution.</title>
        <authorList>
            <person name="Varga T."/>
            <person name="Krizsan K."/>
            <person name="Foldi C."/>
            <person name="Dima B."/>
            <person name="Sanchez-Garcia M."/>
            <person name="Sanchez-Ramirez S."/>
            <person name="Szollosi G.J."/>
            <person name="Szarkandi J.G."/>
            <person name="Papp V."/>
            <person name="Albert L."/>
            <person name="Andreopoulos W."/>
            <person name="Angelini C."/>
            <person name="Antonin V."/>
            <person name="Barry K.W."/>
            <person name="Bougher N.L."/>
            <person name="Buchanan P."/>
            <person name="Buyck B."/>
            <person name="Bense V."/>
            <person name="Catcheside P."/>
            <person name="Chovatia M."/>
            <person name="Cooper J."/>
            <person name="Damon W."/>
            <person name="Desjardin D."/>
            <person name="Finy P."/>
            <person name="Geml J."/>
            <person name="Haridas S."/>
            <person name="Hughes K."/>
            <person name="Justo A."/>
            <person name="Karasinski D."/>
            <person name="Kautmanova I."/>
            <person name="Kiss B."/>
            <person name="Kocsube S."/>
            <person name="Kotiranta H."/>
            <person name="LaButti K.M."/>
            <person name="Lechner B.E."/>
            <person name="Liimatainen K."/>
            <person name="Lipzen A."/>
            <person name="Lukacs Z."/>
            <person name="Mihaltcheva S."/>
            <person name="Morgado L.N."/>
            <person name="Niskanen T."/>
            <person name="Noordeloos M.E."/>
            <person name="Ohm R.A."/>
            <person name="Ortiz-Santana B."/>
            <person name="Ovrebo C."/>
            <person name="Racz N."/>
            <person name="Riley R."/>
            <person name="Savchenko A."/>
            <person name="Shiryaev A."/>
            <person name="Soop K."/>
            <person name="Spirin V."/>
            <person name="Szebenyi C."/>
            <person name="Tomsovsky M."/>
            <person name="Tulloss R.E."/>
            <person name="Uehling J."/>
            <person name="Grigoriev I.V."/>
            <person name="Vagvolgyi C."/>
            <person name="Papp T."/>
            <person name="Martin F.M."/>
            <person name="Miettinen O."/>
            <person name="Hibbett D.S."/>
            <person name="Nagy L.G."/>
        </authorList>
    </citation>
    <scope>NUCLEOTIDE SEQUENCE [LARGE SCALE GENOMIC DNA]</scope>
    <source>
        <strain evidence="2 3">CBS 962.96</strain>
    </source>
</reference>
<evidence type="ECO:0000313" key="2">
    <source>
        <dbReference type="EMBL" id="THU85913.1"/>
    </source>
</evidence>
<dbReference type="EMBL" id="ML179522">
    <property type="protein sequence ID" value="THU85913.1"/>
    <property type="molecule type" value="Genomic_DNA"/>
</dbReference>
<feature type="region of interest" description="Disordered" evidence="1">
    <location>
        <begin position="279"/>
        <end position="311"/>
    </location>
</feature>
<proteinExistence type="predicted"/>
<feature type="compositionally biased region" description="Polar residues" evidence="1">
    <location>
        <begin position="172"/>
        <end position="183"/>
    </location>
</feature>
<gene>
    <name evidence="2" type="ORF">K435DRAFT_843065</name>
</gene>
<feature type="region of interest" description="Disordered" evidence="1">
    <location>
        <begin position="172"/>
        <end position="214"/>
    </location>
</feature>
<feature type="compositionally biased region" description="Low complexity" evidence="1">
    <location>
        <begin position="184"/>
        <end position="201"/>
    </location>
</feature>
<evidence type="ECO:0000313" key="3">
    <source>
        <dbReference type="Proteomes" id="UP000297245"/>
    </source>
</evidence>
<keyword evidence="3" id="KW-1185">Reference proteome</keyword>